<dbReference type="InterPro" id="IPR014555">
    <property type="entry name" value="RecF-like"/>
</dbReference>
<comment type="caution">
    <text evidence="2">The sequence shown here is derived from an EMBL/GenBank/DDBJ whole genome shotgun (WGS) entry which is preliminary data.</text>
</comment>
<sequence length="364" mass="41736">MIEQILIDNYKSIRSLRLPLRRLNVLIGSNGAGKSNLISFFELTKAIYEQRFGGYTLEHGGIDNLLYRGRKVSPVMKGLLDFDNNNAVFYAIKPAQSNKGYIDCVGDYFNSRHLPEKDYDKWNRIFWDKGVEESTLIRNMKWRAAYLKNFLESFTVYHFHDTSATSPMRGMSSINDNERLRDNGSNLAACLYRLMRTDEKAFRLVEGVVRSIAPYFKGFKLRPDPLNNANIALEWEEQDSDMYLDGYSLSDGTLRFIALATLLLQPRLPEIIIIDEPELGLHPAAINKLAEMIKKASAESQIIISTQSASLVDCFGVEDIIVVDRVDGQSVFRHLPEEELDMWMRDYDFSLSELWEKNMIGGQL</sequence>
<evidence type="ECO:0000259" key="1">
    <source>
        <dbReference type="Pfam" id="PF13304"/>
    </source>
</evidence>
<dbReference type="Gene3D" id="3.40.50.300">
    <property type="entry name" value="P-loop containing nucleotide triphosphate hydrolases"/>
    <property type="match status" value="1"/>
</dbReference>
<reference evidence="2" key="1">
    <citation type="submission" date="2020-10" db="EMBL/GenBank/DDBJ databases">
        <authorList>
            <person name="Gilroy R."/>
        </authorList>
    </citation>
    <scope>NUCLEOTIDE SEQUENCE</scope>
    <source>
        <strain evidence="2">ChiHecec2B26-709</strain>
    </source>
</reference>
<dbReference type="CDD" id="cd00267">
    <property type="entry name" value="ABC_ATPase"/>
    <property type="match status" value="1"/>
</dbReference>
<dbReference type="AlphaFoldDB" id="A0A9D1GP93"/>
<dbReference type="GO" id="GO:0000731">
    <property type="term" value="P:DNA synthesis involved in DNA repair"/>
    <property type="evidence" value="ECO:0007669"/>
    <property type="project" value="TreeGrafter"/>
</dbReference>
<dbReference type="InterPro" id="IPR027417">
    <property type="entry name" value="P-loop_NTPase"/>
</dbReference>
<dbReference type="Proteomes" id="UP000886881">
    <property type="component" value="Unassembled WGS sequence"/>
</dbReference>
<dbReference type="GO" id="GO:0006302">
    <property type="term" value="P:double-strand break repair"/>
    <property type="evidence" value="ECO:0007669"/>
    <property type="project" value="TreeGrafter"/>
</dbReference>
<dbReference type="GO" id="GO:0005524">
    <property type="term" value="F:ATP binding"/>
    <property type="evidence" value="ECO:0007669"/>
    <property type="project" value="InterPro"/>
</dbReference>
<evidence type="ECO:0000313" key="3">
    <source>
        <dbReference type="Proteomes" id="UP000886881"/>
    </source>
</evidence>
<dbReference type="PANTHER" id="PTHR32182">
    <property type="entry name" value="DNA REPLICATION AND REPAIR PROTEIN RECF"/>
    <property type="match status" value="1"/>
</dbReference>
<dbReference type="GO" id="GO:0016887">
    <property type="term" value="F:ATP hydrolysis activity"/>
    <property type="evidence" value="ECO:0007669"/>
    <property type="project" value="InterPro"/>
</dbReference>
<dbReference type="SUPFAM" id="SSF52540">
    <property type="entry name" value="P-loop containing nucleoside triphosphate hydrolases"/>
    <property type="match status" value="1"/>
</dbReference>
<name>A0A9D1GP93_9BACT</name>
<feature type="domain" description="ATPase AAA-type core" evidence="1">
    <location>
        <begin position="23"/>
        <end position="313"/>
    </location>
</feature>
<reference evidence="2" key="2">
    <citation type="journal article" date="2021" name="PeerJ">
        <title>Extensive microbial diversity within the chicken gut microbiome revealed by metagenomics and culture.</title>
        <authorList>
            <person name="Gilroy R."/>
            <person name="Ravi A."/>
            <person name="Getino M."/>
            <person name="Pursley I."/>
            <person name="Horton D.L."/>
            <person name="Alikhan N.F."/>
            <person name="Baker D."/>
            <person name="Gharbi K."/>
            <person name="Hall N."/>
            <person name="Watson M."/>
            <person name="Adriaenssens E.M."/>
            <person name="Foster-Nyarko E."/>
            <person name="Jarju S."/>
            <person name="Secka A."/>
            <person name="Antonio M."/>
            <person name="Oren A."/>
            <person name="Chaudhuri R.R."/>
            <person name="La Ragione R."/>
            <person name="Hildebrand F."/>
            <person name="Pallen M.J."/>
        </authorList>
    </citation>
    <scope>NUCLEOTIDE SEQUENCE</scope>
    <source>
        <strain evidence="2">ChiHecec2B26-709</strain>
    </source>
</reference>
<dbReference type="EMBL" id="DVLC01000145">
    <property type="protein sequence ID" value="HIT47821.1"/>
    <property type="molecule type" value="Genomic_DNA"/>
</dbReference>
<dbReference type="PIRSF" id="PIRSF029347">
    <property type="entry name" value="RecF"/>
    <property type="match status" value="1"/>
</dbReference>
<gene>
    <name evidence="2" type="ORF">IAC35_08220</name>
</gene>
<dbReference type="InterPro" id="IPR003959">
    <property type="entry name" value="ATPase_AAA_core"/>
</dbReference>
<dbReference type="Pfam" id="PF13304">
    <property type="entry name" value="AAA_21"/>
    <property type="match status" value="1"/>
</dbReference>
<dbReference type="PANTHER" id="PTHR32182:SF22">
    <property type="entry name" value="ATP-DEPENDENT ENDONUCLEASE, OLD FAMILY-RELATED"/>
    <property type="match status" value="1"/>
</dbReference>
<accession>A0A9D1GP93</accession>
<evidence type="ECO:0000313" key="2">
    <source>
        <dbReference type="EMBL" id="HIT47821.1"/>
    </source>
</evidence>
<protein>
    <submittedName>
        <fullName evidence="2">AAA family ATPase</fullName>
    </submittedName>
</protein>
<organism evidence="2 3">
    <name type="scientific">Candidatus Cryptobacteroides merdipullorum</name>
    <dbReference type="NCBI Taxonomy" id="2840771"/>
    <lineage>
        <taxon>Bacteria</taxon>
        <taxon>Pseudomonadati</taxon>
        <taxon>Bacteroidota</taxon>
        <taxon>Bacteroidia</taxon>
        <taxon>Bacteroidales</taxon>
        <taxon>Candidatus Cryptobacteroides</taxon>
    </lineage>
</organism>
<proteinExistence type="predicted"/>